<keyword evidence="1" id="KW-0812">Transmembrane</keyword>
<proteinExistence type="predicted"/>
<dbReference type="EMBL" id="QOVC01000003">
    <property type="protein sequence ID" value="KAA0691645.1"/>
    <property type="molecule type" value="Genomic_DNA"/>
</dbReference>
<keyword evidence="1" id="KW-0472">Membrane</keyword>
<reference evidence="2 3" key="1">
    <citation type="submission" date="2018-07" db="EMBL/GenBank/DDBJ databases">
        <title>High quality draft genome sequencing of Enterococcus faecium exhibiting probiotic potential isolated from mucus of freshwater fish.</title>
        <authorList>
            <person name="El-Jeni R."/>
            <person name="Ghedira K."/>
            <person name="Abdelhak S."/>
            <person name="El-Bour M."/>
            <person name="Bouhaouala-Zahar B."/>
        </authorList>
    </citation>
    <scope>NUCLEOTIDE SEQUENCE [LARGE SCALE GENOMIC DNA]</scope>
    <source>
        <strain evidence="2 3">R.A73</strain>
    </source>
</reference>
<feature type="transmembrane region" description="Helical" evidence="1">
    <location>
        <begin position="90"/>
        <end position="109"/>
    </location>
</feature>
<organism evidence="2 3">
    <name type="scientific">Enterococcus faecium</name>
    <name type="common">Streptococcus faecium</name>
    <dbReference type="NCBI Taxonomy" id="1352"/>
    <lineage>
        <taxon>Bacteria</taxon>
        <taxon>Bacillati</taxon>
        <taxon>Bacillota</taxon>
        <taxon>Bacilli</taxon>
        <taxon>Lactobacillales</taxon>
        <taxon>Enterococcaceae</taxon>
        <taxon>Enterococcus</taxon>
    </lineage>
</organism>
<keyword evidence="1" id="KW-1133">Transmembrane helix</keyword>
<gene>
    <name evidence="2" type="ORF">DTX73_04845</name>
</gene>
<accession>A0A7V7GQ08</accession>
<sequence length="159" mass="18036">MSRKIDNIILLTTIFYLVIGATLSLLSFLSNSSLIALNQKSILTEFAHIDYFSFFKTGLICLFLSSFILYIGTTFCLMVLNLKMFIIEKWIVIIAKIFSSISIIIPMTLTFSKEQFNVATTFVSFIALFSFAVPKTFQSKSSNAKVNVENTDRKNDESY</sequence>
<feature type="transmembrane region" description="Helical" evidence="1">
    <location>
        <begin position="115"/>
        <end position="133"/>
    </location>
</feature>
<evidence type="ECO:0000313" key="3">
    <source>
        <dbReference type="Proteomes" id="UP000448762"/>
    </source>
</evidence>
<comment type="caution">
    <text evidence="2">The sequence shown here is derived from an EMBL/GenBank/DDBJ whole genome shotgun (WGS) entry which is preliminary data.</text>
</comment>
<name>A0A7V7GQ08_ENTFC</name>
<evidence type="ECO:0000256" key="1">
    <source>
        <dbReference type="SAM" id="Phobius"/>
    </source>
</evidence>
<dbReference type="AlphaFoldDB" id="A0A7V7GQ08"/>
<dbReference type="Proteomes" id="UP000448762">
    <property type="component" value="Unassembled WGS sequence"/>
</dbReference>
<evidence type="ECO:0000313" key="2">
    <source>
        <dbReference type="EMBL" id="KAA0691645.1"/>
    </source>
</evidence>
<feature type="transmembrane region" description="Helical" evidence="1">
    <location>
        <begin position="51"/>
        <end position="78"/>
    </location>
</feature>
<protein>
    <submittedName>
        <fullName evidence="2">Uncharacterized protein</fullName>
    </submittedName>
</protein>
<dbReference type="RefSeq" id="WP_149558028.1">
    <property type="nucleotide sequence ID" value="NZ_QOVC01000003.1"/>
</dbReference>
<feature type="transmembrane region" description="Helical" evidence="1">
    <location>
        <begin position="7"/>
        <end position="31"/>
    </location>
</feature>